<proteinExistence type="predicted"/>
<sequence length="88" mass="8605">MVKKLCVTGLVAAAAAGVTLLSAPAYADVNAGNSSSNRGSSQSGNNFGNVVSSNVSGRGATGVNNVNGNAATATNRSVVGIDDMVDFD</sequence>
<evidence type="ECO:0000313" key="3">
    <source>
        <dbReference type="EMBL" id="MBB5778306.1"/>
    </source>
</evidence>
<dbReference type="AlphaFoldDB" id="A0A7W9G6X7"/>
<accession>A0A7W9G6X7</accession>
<protein>
    <submittedName>
        <fullName evidence="3">Uncharacterized protein</fullName>
    </submittedName>
</protein>
<reference evidence="3 4" key="1">
    <citation type="submission" date="2020-08" db="EMBL/GenBank/DDBJ databases">
        <title>Sequencing the genomes of 1000 actinobacteria strains.</title>
        <authorList>
            <person name="Klenk H.-P."/>
        </authorList>
    </citation>
    <scope>NUCLEOTIDE SEQUENCE [LARGE SCALE GENOMIC DNA]</scope>
    <source>
        <strain evidence="3 4">DSM 45507</strain>
    </source>
</reference>
<keyword evidence="2" id="KW-0732">Signal</keyword>
<feature type="compositionally biased region" description="Low complexity" evidence="1">
    <location>
        <begin position="32"/>
        <end position="53"/>
    </location>
</feature>
<keyword evidence="4" id="KW-1185">Reference proteome</keyword>
<dbReference type="RefSeq" id="WP_185071756.1">
    <property type="nucleotide sequence ID" value="NZ_JACHMB010000001.1"/>
</dbReference>
<name>A0A7W9G6X7_9ACTN</name>
<feature type="chain" id="PRO_5031356222" evidence="2">
    <location>
        <begin position="28"/>
        <end position="88"/>
    </location>
</feature>
<organism evidence="3 4">
    <name type="scientific">Nonomuraea jabiensis</name>
    <dbReference type="NCBI Taxonomy" id="882448"/>
    <lineage>
        <taxon>Bacteria</taxon>
        <taxon>Bacillati</taxon>
        <taxon>Actinomycetota</taxon>
        <taxon>Actinomycetes</taxon>
        <taxon>Streptosporangiales</taxon>
        <taxon>Streptosporangiaceae</taxon>
        <taxon>Nonomuraea</taxon>
    </lineage>
</organism>
<evidence type="ECO:0000313" key="4">
    <source>
        <dbReference type="Proteomes" id="UP000579153"/>
    </source>
</evidence>
<evidence type="ECO:0000256" key="2">
    <source>
        <dbReference type="SAM" id="SignalP"/>
    </source>
</evidence>
<dbReference type="EMBL" id="JACHMB010000001">
    <property type="protein sequence ID" value="MBB5778306.1"/>
    <property type="molecule type" value="Genomic_DNA"/>
</dbReference>
<feature type="region of interest" description="Disordered" evidence="1">
    <location>
        <begin position="31"/>
        <end position="53"/>
    </location>
</feature>
<gene>
    <name evidence="3" type="ORF">HD596_005062</name>
</gene>
<comment type="caution">
    <text evidence="3">The sequence shown here is derived from an EMBL/GenBank/DDBJ whole genome shotgun (WGS) entry which is preliminary data.</text>
</comment>
<feature type="signal peptide" evidence="2">
    <location>
        <begin position="1"/>
        <end position="27"/>
    </location>
</feature>
<dbReference type="Proteomes" id="UP000579153">
    <property type="component" value="Unassembled WGS sequence"/>
</dbReference>
<evidence type="ECO:0000256" key="1">
    <source>
        <dbReference type="SAM" id="MobiDB-lite"/>
    </source>
</evidence>